<sequence length="579" mass="65078">MAGILSPAWISSALTLLAHRPHLWHWVVPQYRLQCWSLENTPHHPGVFHFRLWYRGSWYDVVIDDLLPVLDGDLVCTQSSCKNEWWPSLLEKAYAKLLGSYAALKSVTLADVLVDLTGGVSEIWSVPTKVDQMGGETAYADDQDGSFWQLFMKLKSELAHQTLVTAYVRKEALEEESSDRTSLGLVSDQPYLIISVKRIHLENSTLKGILKGKEKVILLRLCNPAVVDKAVQNGSVVEVKEEAGGSSEQQDFVFTHKHLTQMLSKVPEWARLTDVDRQKLGLEVDNDREFWIPAEDFATQFGELIGVKMRSPVCGTKFILDISAEKGADVVIQLLQCPSITLESQDYPSIGLSVFKVEKNRKYRIHSLLGHSSVLTVEPSSKREVNTQCHLARGRYLIVAQTDAAPPISSAQLNVTKYNFLLRCFVTECCKFFFADKDLPAKNWRQYFSSDVKNVTVVSVKGAEDLKFHSRFFKCNPYCVIKCEGASAHTDYVDHDSNPAWEDSFVFYRRTPAVPLTAKVYSHRPLLPGVLLGQVKILAPVNHQPTIVRADLVLPGYEDEAVRGILVLEVTTEDDLNAI</sequence>
<comment type="similarity">
    <text evidence="1">Belongs to the peptidase C2 family.</text>
</comment>
<dbReference type="OrthoDB" id="424753at2759"/>
<dbReference type="GO" id="GO:0005737">
    <property type="term" value="C:cytoplasm"/>
    <property type="evidence" value="ECO:0007669"/>
    <property type="project" value="TreeGrafter"/>
</dbReference>
<comment type="caution">
    <text evidence="5">Lacks conserved residue(s) required for the propagation of feature annotation.</text>
</comment>
<dbReference type="PROSITE" id="PS50203">
    <property type="entry name" value="CALPAIN_CAT"/>
    <property type="match status" value="1"/>
</dbReference>
<dbReference type="InterPro" id="IPR000008">
    <property type="entry name" value="C2_dom"/>
</dbReference>
<accession>A0A8S1BVY2</accession>
<keyword evidence="3" id="KW-0378">Hydrolase</keyword>
<dbReference type="Gene3D" id="2.60.120.380">
    <property type="match status" value="1"/>
</dbReference>
<proteinExistence type="inferred from homology"/>
<dbReference type="PRINTS" id="PR00704">
    <property type="entry name" value="CALPAIN"/>
</dbReference>
<comment type="caution">
    <text evidence="9">The sequence shown here is derived from an EMBL/GenBank/DDBJ whole genome shotgun (WGS) entry which is preliminary data.</text>
</comment>
<evidence type="ECO:0000259" key="8">
    <source>
        <dbReference type="PROSITE" id="PS50203"/>
    </source>
</evidence>
<keyword evidence="10" id="KW-1185">Reference proteome</keyword>
<dbReference type="Gene3D" id="2.60.40.150">
    <property type="entry name" value="C2 domain"/>
    <property type="match status" value="1"/>
</dbReference>
<keyword evidence="2" id="KW-0645">Protease</keyword>
<name>A0A8S1BVY2_9INSE</name>
<protein>
    <recommendedName>
        <fullName evidence="11">Calpain catalytic domain-containing protein</fullName>
    </recommendedName>
</protein>
<dbReference type="SUPFAM" id="SSF49758">
    <property type="entry name" value="Calpain large subunit, middle domain (domain III)"/>
    <property type="match status" value="1"/>
</dbReference>
<dbReference type="PANTHER" id="PTHR10183:SF379">
    <property type="entry name" value="CALPAIN-5"/>
    <property type="match status" value="1"/>
</dbReference>
<evidence type="ECO:0000259" key="7">
    <source>
        <dbReference type="PROSITE" id="PS50004"/>
    </source>
</evidence>
<dbReference type="PROSITE" id="PS50004">
    <property type="entry name" value="C2"/>
    <property type="match status" value="1"/>
</dbReference>
<dbReference type="Pfam" id="PF01067">
    <property type="entry name" value="Calpain_III"/>
    <property type="match status" value="1"/>
</dbReference>
<evidence type="ECO:0000256" key="1">
    <source>
        <dbReference type="ARBA" id="ARBA00007623"/>
    </source>
</evidence>
<feature type="signal peptide" evidence="6">
    <location>
        <begin position="1"/>
        <end position="15"/>
    </location>
</feature>
<dbReference type="Gene3D" id="3.90.70.10">
    <property type="entry name" value="Cysteine proteinases"/>
    <property type="match status" value="1"/>
</dbReference>
<evidence type="ECO:0000256" key="6">
    <source>
        <dbReference type="SAM" id="SignalP"/>
    </source>
</evidence>
<evidence type="ECO:0000313" key="10">
    <source>
        <dbReference type="Proteomes" id="UP000494165"/>
    </source>
</evidence>
<reference evidence="9 10" key="1">
    <citation type="submission" date="2020-04" db="EMBL/GenBank/DDBJ databases">
        <authorList>
            <person name="Alioto T."/>
            <person name="Alioto T."/>
            <person name="Gomez Garrido J."/>
        </authorList>
    </citation>
    <scope>NUCLEOTIDE SEQUENCE [LARGE SCALE GENOMIC DNA]</scope>
</reference>
<dbReference type="InterPro" id="IPR022684">
    <property type="entry name" value="Calpain_cysteine_protease"/>
</dbReference>
<evidence type="ECO:0000313" key="9">
    <source>
        <dbReference type="EMBL" id="CAB3359910.1"/>
    </source>
</evidence>
<keyword evidence="6" id="KW-0732">Signal</keyword>
<dbReference type="GO" id="GO:0004198">
    <property type="term" value="F:calcium-dependent cysteine-type endopeptidase activity"/>
    <property type="evidence" value="ECO:0007669"/>
    <property type="project" value="InterPro"/>
</dbReference>
<organism evidence="9 10">
    <name type="scientific">Cloeon dipterum</name>
    <dbReference type="NCBI Taxonomy" id="197152"/>
    <lineage>
        <taxon>Eukaryota</taxon>
        <taxon>Metazoa</taxon>
        <taxon>Ecdysozoa</taxon>
        <taxon>Arthropoda</taxon>
        <taxon>Hexapoda</taxon>
        <taxon>Insecta</taxon>
        <taxon>Pterygota</taxon>
        <taxon>Palaeoptera</taxon>
        <taxon>Ephemeroptera</taxon>
        <taxon>Pisciforma</taxon>
        <taxon>Baetidae</taxon>
        <taxon>Cloeon</taxon>
    </lineage>
</organism>
<evidence type="ECO:0000256" key="2">
    <source>
        <dbReference type="ARBA" id="ARBA00022670"/>
    </source>
</evidence>
<gene>
    <name evidence="9" type="ORF">CLODIP_2_CD07850</name>
</gene>
<evidence type="ECO:0008006" key="11">
    <source>
        <dbReference type="Google" id="ProtNLM"/>
    </source>
</evidence>
<dbReference type="Pfam" id="PF00648">
    <property type="entry name" value="Peptidase_C2"/>
    <property type="match status" value="1"/>
</dbReference>
<feature type="domain" description="Calpain catalytic" evidence="8">
    <location>
        <begin position="1"/>
        <end position="310"/>
    </location>
</feature>
<evidence type="ECO:0000256" key="4">
    <source>
        <dbReference type="ARBA" id="ARBA00022807"/>
    </source>
</evidence>
<dbReference type="InterPro" id="IPR036213">
    <property type="entry name" value="Calpain_III_sf"/>
</dbReference>
<evidence type="ECO:0000256" key="3">
    <source>
        <dbReference type="ARBA" id="ARBA00022801"/>
    </source>
</evidence>
<dbReference type="EMBL" id="CADEPI010000002">
    <property type="protein sequence ID" value="CAB3359910.1"/>
    <property type="molecule type" value="Genomic_DNA"/>
</dbReference>
<dbReference type="SUPFAM" id="SSF49562">
    <property type="entry name" value="C2 domain (Calcium/lipid-binding domain, CaLB)"/>
    <property type="match status" value="1"/>
</dbReference>
<dbReference type="SMART" id="SM00230">
    <property type="entry name" value="CysPc"/>
    <property type="match status" value="1"/>
</dbReference>
<dbReference type="Pfam" id="PF00168">
    <property type="entry name" value="C2"/>
    <property type="match status" value="1"/>
</dbReference>
<dbReference type="Proteomes" id="UP000494165">
    <property type="component" value="Unassembled WGS sequence"/>
</dbReference>
<dbReference type="InterPro" id="IPR001300">
    <property type="entry name" value="Peptidase_C2_calpain_cat"/>
</dbReference>
<feature type="domain" description="C2" evidence="7">
    <location>
        <begin position="436"/>
        <end position="554"/>
    </location>
</feature>
<evidence type="ECO:0000256" key="5">
    <source>
        <dbReference type="PROSITE-ProRule" id="PRU00239"/>
    </source>
</evidence>
<dbReference type="PANTHER" id="PTHR10183">
    <property type="entry name" value="CALPAIN"/>
    <property type="match status" value="1"/>
</dbReference>
<dbReference type="AlphaFoldDB" id="A0A8S1BVY2"/>
<dbReference type="SMART" id="SM00239">
    <property type="entry name" value="C2"/>
    <property type="match status" value="1"/>
</dbReference>
<keyword evidence="4" id="KW-0788">Thiol protease</keyword>
<dbReference type="InterPro" id="IPR035892">
    <property type="entry name" value="C2_domain_sf"/>
</dbReference>
<feature type="chain" id="PRO_5035816384" description="Calpain catalytic domain-containing protein" evidence="6">
    <location>
        <begin position="16"/>
        <end position="579"/>
    </location>
</feature>
<dbReference type="InterPro" id="IPR038765">
    <property type="entry name" value="Papain-like_cys_pep_sf"/>
</dbReference>
<dbReference type="GO" id="GO:0006508">
    <property type="term" value="P:proteolysis"/>
    <property type="evidence" value="ECO:0007669"/>
    <property type="project" value="UniProtKB-KW"/>
</dbReference>
<dbReference type="InterPro" id="IPR022682">
    <property type="entry name" value="Calpain_domain_III"/>
</dbReference>
<dbReference type="SUPFAM" id="SSF54001">
    <property type="entry name" value="Cysteine proteinases"/>
    <property type="match status" value="1"/>
</dbReference>